<accession>A0ABS5IN68</accession>
<proteinExistence type="predicted"/>
<gene>
    <name evidence="2" type="ORF">KE274_06200</name>
</gene>
<dbReference type="Proteomes" id="UP000678243">
    <property type="component" value="Unassembled WGS sequence"/>
</dbReference>
<keyword evidence="1" id="KW-1133">Transmembrane helix</keyword>
<evidence type="ECO:0000313" key="3">
    <source>
        <dbReference type="Proteomes" id="UP000678243"/>
    </source>
</evidence>
<protein>
    <submittedName>
        <fullName evidence="2">Uncharacterized protein</fullName>
    </submittedName>
</protein>
<keyword evidence="1" id="KW-0472">Membrane</keyword>
<keyword evidence="1" id="KW-0812">Transmembrane</keyword>
<evidence type="ECO:0000256" key="1">
    <source>
        <dbReference type="SAM" id="Phobius"/>
    </source>
</evidence>
<dbReference type="RefSeq" id="WP_211541917.1">
    <property type="nucleotide sequence ID" value="NZ_JAGTUK010000002.1"/>
</dbReference>
<dbReference type="EMBL" id="JAGTUK010000002">
    <property type="protein sequence ID" value="MBS0023697.1"/>
    <property type="molecule type" value="Genomic_DNA"/>
</dbReference>
<feature type="transmembrane region" description="Helical" evidence="1">
    <location>
        <begin position="108"/>
        <end position="129"/>
    </location>
</feature>
<sequence>MPSVDTLALVGEVLSWVGLGVGIPLLLIALLVRMAEGAWLPIEIAIVERDGTTMARWFAGGDFHERPLRGHEPAVVDDGFTTGVVSANNPARARIGDPPHTRRVLRTLGIVFTAVGVLGLIGSLVPLFLG</sequence>
<keyword evidence="3" id="KW-1185">Reference proteome</keyword>
<comment type="caution">
    <text evidence="2">The sequence shown here is derived from an EMBL/GenBank/DDBJ whole genome shotgun (WGS) entry which is preliminary data.</text>
</comment>
<evidence type="ECO:0000313" key="2">
    <source>
        <dbReference type="EMBL" id="MBS0023697.1"/>
    </source>
</evidence>
<reference evidence="2 3" key="1">
    <citation type="submission" date="2021-04" db="EMBL/GenBank/DDBJ databases">
        <title>Whole genome analysis of root endophytic bacterium Microbacterium paraoxydans ku-mp colonizing RP-bio226 rice variety.</title>
        <authorList>
            <person name="Ulaganathan K."/>
            <person name="Latha B."/>
        </authorList>
    </citation>
    <scope>NUCLEOTIDE SEQUENCE [LARGE SCALE GENOMIC DNA]</scope>
    <source>
        <strain evidence="3">ku-mp</strain>
    </source>
</reference>
<feature type="transmembrane region" description="Helical" evidence="1">
    <location>
        <begin position="13"/>
        <end position="32"/>
    </location>
</feature>
<name>A0ABS5IN68_9MICO</name>
<organism evidence="2 3">
    <name type="scientific">Microbacterium paraoxydans</name>
    <dbReference type="NCBI Taxonomy" id="199592"/>
    <lineage>
        <taxon>Bacteria</taxon>
        <taxon>Bacillati</taxon>
        <taxon>Actinomycetota</taxon>
        <taxon>Actinomycetes</taxon>
        <taxon>Micrococcales</taxon>
        <taxon>Microbacteriaceae</taxon>
        <taxon>Microbacterium</taxon>
    </lineage>
</organism>